<evidence type="ECO:0000313" key="2">
    <source>
        <dbReference type="EMBL" id="CAK0832851.1"/>
    </source>
</evidence>
<feature type="region of interest" description="Disordered" evidence="1">
    <location>
        <begin position="301"/>
        <end position="334"/>
    </location>
</feature>
<keyword evidence="3" id="KW-1185">Reference proteome</keyword>
<feature type="region of interest" description="Disordered" evidence="1">
    <location>
        <begin position="1"/>
        <end position="59"/>
    </location>
</feature>
<organism evidence="2 3">
    <name type="scientific">Prorocentrum cordatum</name>
    <dbReference type="NCBI Taxonomy" id="2364126"/>
    <lineage>
        <taxon>Eukaryota</taxon>
        <taxon>Sar</taxon>
        <taxon>Alveolata</taxon>
        <taxon>Dinophyceae</taxon>
        <taxon>Prorocentrales</taxon>
        <taxon>Prorocentraceae</taxon>
        <taxon>Prorocentrum</taxon>
    </lineage>
</organism>
<sequence length="374" mass="40460">PFWLKHKLRDDSSRRASRLARSRSRRPRRVNDGEPTRPSCHRAAGRRTAHPGGRWGGGHDYDSHGLPIGDVDEDKGGEHAAVIGEEIAKPISWVQDQGSDWLLEKMLPMVAEGCRYVMMMYFIRVVWPLFDLLALSAAVRKAYQVSASRARTLASAESPPVRLRLGKATIAATAHPGGRRGGHDNDSHGLPIGAVDEDKGGEHAAVIGEEIVKPISWVQDHGSDWLLEKMLPMVAEGCRYVMMMYFIRVVWPLFDLLVLSAAVRKAYQVSAARARTLASAESSPVRLRLGKATTAAKVAAAGAQHPAEGRTEVGTSSGASNGRRPDAGAASPMSPVRWGQTLLLLGDLRRAGGNATEFAASAARRIAQLPKVPD</sequence>
<dbReference type="EMBL" id="CAUYUJ010011892">
    <property type="protein sequence ID" value="CAK0832851.1"/>
    <property type="molecule type" value="Genomic_DNA"/>
</dbReference>
<name>A0ABN9SM49_9DINO</name>
<feature type="non-terminal residue" evidence="2">
    <location>
        <position position="1"/>
    </location>
</feature>
<accession>A0ABN9SM49</accession>
<evidence type="ECO:0000313" key="3">
    <source>
        <dbReference type="Proteomes" id="UP001189429"/>
    </source>
</evidence>
<comment type="caution">
    <text evidence="2">The sequence shown here is derived from an EMBL/GenBank/DDBJ whole genome shotgun (WGS) entry which is preliminary data.</text>
</comment>
<reference evidence="2" key="1">
    <citation type="submission" date="2023-10" db="EMBL/GenBank/DDBJ databases">
        <authorList>
            <person name="Chen Y."/>
            <person name="Shah S."/>
            <person name="Dougan E. K."/>
            <person name="Thang M."/>
            <person name="Chan C."/>
        </authorList>
    </citation>
    <scope>NUCLEOTIDE SEQUENCE [LARGE SCALE GENOMIC DNA]</scope>
</reference>
<protein>
    <recommendedName>
        <fullName evidence="4">Peroxisomal membrane protein PEX16</fullName>
    </recommendedName>
</protein>
<dbReference type="Proteomes" id="UP001189429">
    <property type="component" value="Unassembled WGS sequence"/>
</dbReference>
<gene>
    <name evidence="2" type="ORF">PCOR1329_LOCUS30729</name>
</gene>
<proteinExistence type="predicted"/>
<feature type="compositionally biased region" description="Basic residues" evidence="1">
    <location>
        <begin position="15"/>
        <end position="28"/>
    </location>
</feature>
<evidence type="ECO:0008006" key="4">
    <source>
        <dbReference type="Google" id="ProtNLM"/>
    </source>
</evidence>
<feature type="compositionally biased region" description="Basic residues" evidence="1">
    <location>
        <begin position="39"/>
        <end position="49"/>
    </location>
</feature>
<evidence type="ECO:0000256" key="1">
    <source>
        <dbReference type="SAM" id="MobiDB-lite"/>
    </source>
</evidence>